<dbReference type="RefSeq" id="WP_028529303.1">
    <property type="nucleotide sequence ID" value="NZ_CABLBR010000021.1"/>
</dbReference>
<dbReference type="PANTHER" id="PTHR43790:SF8">
    <property type="entry name" value="SUGAR ABC TRANSPORTER ATP-BINDING PROTEIN"/>
    <property type="match status" value="1"/>
</dbReference>
<proteinExistence type="predicted"/>
<dbReference type="PROSITE" id="PS50893">
    <property type="entry name" value="ABC_TRANSPORTER_2"/>
    <property type="match status" value="2"/>
</dbReference>
<organism evidence="4 5">
    <name type="scientific">Ruminococcus gauvreauii</name>
    <dbReference type="NCBI Taxonomy" id="438033"/>
    <lineage>
        <taxon>Bacteria</taxon>
        <taxon>Bacillati</taxon>
        <taxon>Bacillota</taxon>
        <taxon>Clostridia</taxon>
        <taxon>Eubacteriales</taxon>
        <taxon>Oscillospiraceae</taxon>
        <taxon>Ruminococcus</taxon>
    </lineage>
</organism>
<evidence type="ECO:0000313" key="4">
    <source>
        <dbReference type="EMBL" id="UWP58247.1"/>
    </source>
</evidence>
<sequence>MKKEVLRIQSGIKKTGITERILDFSIQIYRDEICGLIVENNLERKCLVDILSGDLRLDYGWVYFEDTELSWDTYDRILQEHVFAMNRKDRCVRQLRVKEYVFVLHGGIRLIAGTGKLCASAGQLFQELGCSIDPEEMIGNLLLHQRKEVELIHAYVSGKKLVVISDMDEFFTEETITEFFGLILRLKELGMDFLIVSNHTRVLFGYTEYMYVFSHGRTRHRILRQRYSLEHLYTVLLESFNVNDSLSETRSVGRTVLRFSDVETDRCERISIEVHEGEIVNFVNMDTGNWRILADILSGDVPVRKGKIYILEKEFRPRMFSDAVEHGIGIIEENSYEAYSYFDASILDNISMVMSRKLGINGFSPKYMKCLEEELLATGEFDSEELHKSVYKAGPYLLQKAAYYRWILYRPRVIVCLRPFSAADYNIQKLTQHLIRVAVNSGIAVIILTMSVSEASIMGERTIVMKGGEMYEKNRQDIRQLFE</sequence>
<evidence type="ECO:0000256" key="2">
    <source>
        <dbReference type="ARBA" id="ARBA00022840"/>
    </source>
</evidence>
<keyword evidence="2" id="KW-0067">ATP-binding</keyword>
<dbReference type="SUPFAM" id="SSF52540">
    <property type="entry name" value="P-loop containing nucleoside triphosphate hydrolases"/>
    <property type="match status" value="2"/>
</dbReference>
<evidence type="ECO:0000256" key="1">
    <source>
        <dbReference type="ARBA" id="ARBA00022741"/>
    </source>
</evidence>
<dbReference type="InterPro" id="IPR050107">
    <property type="entry name" value="ABC_carbohydrate_import_ATPase"/>
</dbReference>
<keyword evidence="5" id="KW-1185">Reference proteome</keyword>
<gene>
    <name evidence="4" type="ORF">NQ502_12760</name>
</gene>
<reference evidence="4" key="1">
    <citation type="journal article" date="2022" name="Cell">
        <title>Design, construction, and in vivo augmentation of a complex gut microbiome.</title>
        <authorList>
            <person name="Cheng A.G."/>
            <person name="Ho P.Y."/>
            <person name="Aranda-Diaz A."/>
            <person name="Jain S."/>
            <person name="Yu F.B."/>
            <person name="Meng X."/>
            <person name="Wang M."/>
            <person name="Iakiviak M."/>
            <person name="Nagashima K."/>
            <person name="Zhao A."/>
            <person name="Murugkar P."/>
            <person name="Patil A."/>
            <person name="Atabakhsh K."/>
            <person name="Weakley A."/>
            <person name="Yan J."/>
            <person name="Brumbaugh A.R."/>
            <person name="Higginbottom S."/>
            <person name="Dimas A."/>
            <person name="Shiver A.L."/>
            <person name="Deutschbauer A."/>
            <person name="Neff N."/>
            <person name="Sonnenburg J.L."/>
            <person name="Huang K.C."/>
            <person name="Fischbach M.A."/>
        </authorList>
    </citation>
    <scope>NUCLEOTIDE SEQUENCE</scope>
    <source>
        <strain evidence="4">DSM 19829</strain>
    </source>
</reference>
<dbReference type="InterPro" id="IPR003439">
    <property type="entry name" value="ABC_transporter-like_ATP-bd"/>
</dbReference>
<protein>
    <recommendedName>
        <fullName evidence="3">ABC transporter domain-containing protein</fullName>
    </recommendedName>
</protein>
<dbReference type="EMBL" id="CP102290">
    <property type="protein sequence ID" value="UWP58247.1"/>
    <property type="molecule type" value="Genomic_DNA"/>
</dbReference>
<feature type="domain" description="ABC transporter" evidence="3">
    <location>
        <begin position="6"/>
        <end position="240"/>
    </location>
</feature>
<evidence type="ECO:0000259" key="3">
    <source>
        <dbReference type="PROSITE" id="PS50893"/>
    </source>
</evidence>
<dbReference type="Proteomes" id="UP001060164">
    <property type="component" value="Chromosome"/>
</dbReference>
<name>A0ABY5VD61_9FIRM</name>
<feature type="domain" description="ABC transporter" evidence="3">
    <location>
        <begin position="247"/>
        <end position="481"/>
    </location>
</feature>
<keyword evidence="1" id="KW-0547">Nucleotide-binding</keyword>
<dbReference type="PANTHER" id="PTHR43790">
    <property type="entry name" value="CARBOHYDRATE TRANSPORT ATP-BINDING PROTEIN MG119-RELATED"/>
    <property type="match status" value="1"/>
</dbReference>
<dbReference type="InterPro" id="IPR027417">
    <property type="entry name" value="P-loop_NTPase"/>
</dbReference>
<dbReference type="Gene3D" id="3.40.50.300">
    <property type="entry name" value="P-loop containing nucleotide triphosphate hydrolases"/>
    <property type="match status" value="2"/>
</dbReference>
<accession>A0ABY5VD61</accession>
<evidence type="ECO:0000313" key="5">
    <source>
        <dbReference type="Proteomes" id="UP001060164"/>
    </source>
</evidence>